<sequence length="352" mass="39386">MTTGRPPATKRAKGRRKRASSNDATDVIAQRGLVTPQRRETQRRHGTTKAEADGYELSNVNASIEPLVPDGVVEQTYARTIEYDDKIFTYIATIAQEVEELRRARPQAGKTRIHMTATDTLQPLSLSNAEKFLYLRSALTGRTASTIAGIQTTGENYDTVVELLSDRFGRTDVLIQERLSQLLDLPAVRHSSEVSELRRLYDHLQRNMAALTALGVKSDINGAMLCSALLRMLPGEFIIDYHKCRRPTDKENDGIKIESLERFLKLEVESREEAQQVRQRAAKSVLLVLLLRHWVTLDGQDVGLKFHSTPELISADFREVNPGPMASPVGPHSVMRTCRSCRESAISTMSSE</sequence>
<evidence type="ECO:0000313" key="1">
    <source>
        <dbReference type="EMBL" id="KAG0432653.1"/>
    </source>
</evidence>
<gene>
    <name evidence="1" type="ORF">HPB47_020633</name>
</gene>
<protein>
    <submittedName>
        <fullName evidence="1">Uncharacterized protein</fullName>
    </submittedName>
</protein>
<dbReference type="EMBL" id="JABSTQ010009127">
    <property type="protein sequence ID" value="KAG0432653.1"/>
    <property type="molecule type" value="Genomic_DNA"/>
</dbReference>
<organism evidence="1 2">
    <name type="scientific">Ixodes persulcatus</name>
    <name type="common">Taiga tick</name>
    <dbReference type="NCBI Taxonomy" id="34615"/>
    <lineage>
        <taxon>Eukaryota</taxon>
        <taxon>Metazoa</taxon>
        <taxon>Ecdysozoa</taxon>
        <taxon>Arthropoda</taxon>
        <taxon>Chelicerata</taxon>
        <taxon>Arachnida</taxon>
        <taxon>Acari</taxon>
        <taxon>Parasitiformes</taxon>
        <taxon>Ixodida</taxon>
        <taxon>Ixodoidea</taxon>
        <taxon>Ixodidae</taxon>
        <taxon>Ixodinae</taxon>
        <taxon>Ixodes</taxon>
    </lineage>
</organism>
<keyword evidence="2" id="KW-1185">Reference proteome</keyword>
<name>A0AC60QFM9_IXOPE</name>
<proteinExistence type="predicted"/>
<dbReference type="Proteomes" id="UP000805193">
    <property type="component" value="Unassembled WGS sequence"/>
</dbReference>
<comment type="caution">
    <text evidence="1">The sequence shown here is derived from an EMBL/GenBank/DDBJ whole genome shotgun (WGS) entry which is preliminary data.</text>
</comment>
<reference evidence="1 2" key="1">
    <citation type="journal article" date="2020" name="Cell">
        <title>Large-Scale Comparative Analyses of Tick Genomes Elucidate Their Genetic Diversity and Vector Capacities.</title>
        <authorList>
            <consortium name="Tick Genome and Microbiome Consortium (TIGMIC)"/>
            <person name="Jia N."/>
            <person name="Wang J."/>
            <person name="Shi W."/>
            <person name="Du L."/>
            <person name="Sun Y."/>
            <person name="Zhan W."/>
            <person name="Jiang J.F."/>
            <person name="Wang Q."/>
            <person name="Zhang B."/>
            <person name="Ji P."/>
            <person name="Bell-Sakyi L."/>
            <person name="Cui X.M."/>
            <person name="Yuan T.T."/>
            <person name="Jiang B.G."/>
            <person name="Yang W.F."/>
            <person name="Lam T.T."/>
            <person name="Chang Q.C."/>
            <person name="Ding S.J."/>
            <person name="Wang X.J."/>
            <person name="Zhu J.G."/>
            <person name="Ruan X.D."/>
            <person name="Zhao L."/>
            <person name="Wei J.T."/>
            <person name="Ye R.Z."/>
            <person name="Que T.C."/>
            <person name="Du C.H."/>
            <person name="Zhou Y.H."/>
            <person name="Cheng J.X."/>
            <person name="Dai P.F."/>
            <person name="Guo W.B."/>
            <person name="Han X.H."/>
            <person name="Huang E.J."/>
            <person name="Li L.F."/>
            <person name="Wei W."/>
            <person name="Gao Y.C."/>
            <person name="Liu J.Z."/>
            <person name="Shao H.Z."/>
            <person name="Wang X."/>
            <person name="Wang C.C."/>
            <person name="Yang T.C."/>
            <person name="Huo Q.B."/>
            <person name="Li W."/>
            <person name="Chen H.Y."/>
            <person name="Chen S.E."/>
            <person name="Zhou L.G."/>
            <person name="Ni X.B."/>
            <person name="Tian J.H."/>
            <person name="Sheng Y."/>
            <person name="Liu T."/>
            <person name="Pan Y.S."/>
            <person name="Xia L.Y."/>
            <person name="Li J."/>
            <person name="Zhao F."/>
            <person name="Cao W.C."/>
        </authorList>
    </citation>
    <scope>NUCLEOTIDE SEQUENCE [LARGE SCALE GENOMIC DNA]</scope>
    <source>
        <strain evidence="1">Iper-2018</strain>
    </source>
</reference>
<evidence type="ECO:0000313" key="2">
    <source>
        <dbReference type="Proteomes" id="UP000805193"/>
    </source>
</evidence>
<accession>A0AC60QFM9</accession>